<evidence type="ECO:0000313" key="2">
    <source>
        <dbReference type="Proteomes" id="UP000814033"/>
    </source>
</evidence>
<dbReference type="Proteomes" id="UP000814033">
    <property type="component" value="Unassembled WGS sequence"/>
</dbReference>
<protein>
    <submittedName>
        <fullName evidence="1">Uncharacterized protein</fullName>
    </submittedName>
</protein>
<comment type="caution">
    <text evidence="1">The sequence shown here is derived from an EMBL/GenBank/DDBJ whole genome shotgun (WGS) entry which is preliminary data.</text>
</comment>
<evidence type="ECO:0000313" key="1">
    <source>
        <dbReference type="EMBL" id="KAI0042316.1"/>
    </source>
</evidence>
<sequence>LELKMSVPKAIGGRGNEHSPDQLFAMAYASPSSFPLLSFPVDNFDKPFLIVHATVDLGHPEGIEGFGLRVSVKLAVENVEEDSLIAAAHALCPYSRALSQGVVVEVCKA</sequence>
<keyword evidence="2" id="KW-1185">Reference proteome</keyword>
<reference evidence="1" key="1">
    <citation type="submission" date="2021-02" db="EMBL/GenBank/DDBJ databases">
        <authorList>
            <consortium name="DOE Joint Genome Institute"/>
            <person name="Ahrendt S."/>
            <person name="Looney B.P."/>
            <person name="Miyauchi S."/>
            <person name="Morin E."/>
            <person name="Drula E."/>
            <person name="Courty P.E."/>
            <person name="Chicoki N."/>
            <person name="Fauchery L."/>
            <person name="Kohler A."/>
            <person name="Kuo A."/>
            <person name="Labutti K."/>
            <person name="Pangilinan J."/>
            <person name="Lipzen A."/>
            <person name="Riley R."/>
            <person name="Andreopoulos W."/>
            <person name="He G."/>
            <person name="Johnson J."/>
            <person name="Barry K.W."/>
            <person name="Grigoriev I.V."/>
            <person name="Nagy L."/>
            <person name="Hibbett D."/>
            <person name="Henrissat B."/>
            <person name="Matheny P.B."/>
            <person name="Labbe J."/>
            <person name="Martin F."/>
        </authorList>
    </citation>
    <scope>NUCLEOTIDE SEQUENCE</scope>
    <source>
        <strain evidence="1">FP105234-sp</strain>
    </source>
</reference>
<dbReference type="EMBL" id="MU276072">
    <property type="protein sequence ID" value="KAI0042316.1"/>
    <property type="molecule type" value="Genomic_DNA"/>
</dbReference>
<organism evidence="1 2">
    <name type="scientific">Auriscalpium vulgare</name>
    <dbReference type="NCBI Taxonomy" id="40419"/>
    <lineage>
        <taxon>Eukaryota</taxon>
        <taxon>Fungi</taxon>
        <taxon>Dikarya</taxon>
        <taxon>Basidiomycota</taxon>
        <taxon>Agaricomycotina</taxon>
        <taxon>Agaricomycetes</taxon>
        <taxon>Russulales</taxon>
        <taxon>Auriscalpiaceae</taxon>
        <taxon>Auriscalpium</taxon>
    </lineage>
</organism>
<feature type="non-terminal residue" evidence="1">
    <location>
        <position position="1"/>
    </location>
</feature>
<name>A0ACB8RFA8_9AGAM</name>
<proteinExistence type="predicted"/>
<gene>
    <name evidence="1" type="ORF">FA95DRAFT_1500227</name>
</gene>
<accession>A0ACB8RFA8</accession>
<reference evidence="1" key="2">
    <citation type="journal article" date="2022" name="New Phytol.">
        <title>Evolutionary transition to the ectomycorrhizal habit in the genomes of a hyperdiverse lineage of mushroom-forming fungi.</title>
        <authorList>
            <person name="Looney B."/>
            <person name="Miyauchi S."/>
            <person name="Morin E."/>
            <person name="Drula E."/>
            <person name="Courty P.E."/>
            <person name="Kohler A."/>
            <person name="Kuo A."/>
            <person name="LaButti K."/>
            <person name="Pangilinan J."/>
            <person name="Lipzen A."/>
            <person name="Riley R."/>
            <person name="Andreopoulos W."/>
            <person name="He G."/>
            <person name="Johnson J."/>
            <person name="Nolan M."/>
            <person name="Tritt A."/>
            <person name="Barry K.W."/>
            <person name="Grigoriev I.V."/>
            <person name="Nagy L.G."/>
            <person name="Hibbett D."/>
            <person name="Henrissat B."/>
            <person name="Matheny P.B."/>
            <person name="Labbe J."/>
            <person name="Martin F.M."/>
        </authorList>
    </citation>
    <scope>NUCLEOTIDE SEQUENCE</scope>
    <source>
        <strain evidence="1">FP105234-sp</strain>
    </source>
</reference>